<proteinExistence type="predicted"/>
<organism evidence="1 2">
    <name type="scientific">Arundinibacter roseus</name>
    <dbReference type="NCBI Taxonomy" id="2070510"/>
    <lineage>
        <taxon>Bacteria</taxon>
        <taxon>Pseudomonadati</taxon>
        <taxon>Bacteroidota</taxon>
        <taxon>Cytophagia</taxon>
        <taxon>Cytophagales</taxon>
        <taxon>Spirosomataceae</taxon>
        <taxon>Arundinibacter</taxon>
    </lineage>
</organism>
<evidence type="ECO:0000313" key="2">
    <source>
        <dbReference type="Proteomes" id="UP000295706"/>
    </source>
</evidence>
<dbReference type="OrthoDB" id="838246at2"/>
<evidence type="ECO:0008006" key="3">
    <source>
        <dbReference type="Google" id="ProtNLM"/>
    </source>
</evidence>
<accession>A0A4V2XAJ9</accession>
<dbReference type="Gene3D" id="3.30.530.20">
    <property type="match status" value="1"/>
</dbReference>
<dbReference type="RefSeq" id="WP_132114452.1">
    <property type="nucleotide sequence ID" value="NZ_SMJU01000002.1"/>
</dbReference>
<comment type="caution">
    <text evidence="1">The sequence shown here is derived from an EMBL/GenBank/DDBJ whole genome shotgun (WGS) entry which is preliminary data.</text>
</comment>
<protein>
    <recommendedName>
        <fullName evidence="3">Ligand-binding SRPBCC domain-containing protein</fullName>
    </recommendedName>
</protein>
<dbReference type="SUPFAM" id="SSF55961">
    <property type="entry name" value="Bet v1-like"/>
    <property type="match status" value="1"/>
</dbReference>
<dbReference type="AlphaFoldDB" id="A0A4V2XAJ9"/>
<evidence type="ECO:0000313" key="1">
    <source>
        <dbReference type="EMBL" id="TDB67955.1"/>
    </source>
</evidence>
<dbReference type="InterPro" id="IPR023393">
    <property type="entry name" value="START-like_dom_sf"/>
</dbReference>
<gene>
    <name evidence="1" type="ORF">EZE20_03230</name>
</gene>
<sequence length="145" mass="17211">MKVTLQTPVSAPLRTVWEGFDESLFTKLSPPFPPVRLLRFDGSYPGDIVSLELNFLLFKQKWTSIIASQQETEQEIYFVDEGQTLPFFLSFWRHTHRLIKTESNGTLIADEIEYRTPFLILDYLMYPFLWAQFAYRKPIYKRLFS</sequence>
<keyword evidence="2" id="KW-1185">Reference proteome</keyword>
<reference evidence="1 2" key="1">
    <citation type="submission" date="2019-02" db="EMBL/GenBank/DDBJ databases">
        <title>Arundinibacter roseus gen. nov., sp. nov., a new member of the family Cytophagaceae.</title>
        <authorList>
            <person name="Szuroczki S."/>
            <person name="Khayer B."/>
            <person name="Sproer C."/>
            <person name="Toumi M."/>
            <person name="Szabo A."/>
            <person name="Felfoldi T."/>
            <person name="Schumann P."/>
            <person name="Toth E."/>
        </authorList>
    </citation>
    <scope>NUCLEOTIDE SEQUENCE [LARGE SCALE GENOMIC DNA]</scope>
    <source>
        <strain evidence="1 2">DMA-k-7a</strain>
    </source>
</reference>
<dbReference type="EMBL" id="SMJU01000002">
    <property type="protein sequence ID" value="TDB67955.1"/>
    <property type="molecule type" value="Genomic_DNA"/>
</dbReference>
<name>A0A4V2XAJ9_9BACT</name>
<dbReference type="Proteomes" id="UP000295706">
    <property type="component" value="Unassembled WGS sequence"/>
</dbReference>